<gene>
    <name evidence="3" type="ORF">PHLCEN_2v9472</name>
</gene>
<accession>A0A2R6NQU5</accession>
<reference evidence="3 4" key="1">
    <citation type="submission" date="2018-02" db="EMBL/GenBank/DDBJ databases">
        <title>Genome sequence of the basidiomycete white-rot fungus Phlebia centrifuga.</title>
        <authorList>
            <person name="Granchi Z."/>
            <person name="Peng M."/>
            <person name="de Vries R.P."/>
            <person name="Hilden K."/>
            <person name="Makela M.R."/>
            <person name="Grigoriev I."/>
            <person name="Riley R."/>
        </authorList>
    </citation>
    <scope>NUCLEOTIDE SEQUENCE [LARGE SCALE GENOMIC DNA]</scope>
    <source>
        <strain evidence="3 4">FBCC195</strain>
    </source>
</reference>
<organism evidence="3 4">
    <name type="scientific">Hermanssonia centrifuga</name>
    <dbReference type="NCBI Taxonomy" id="98765"/>
    <lineage>
        <taxon>Eukaryota</taxon>
        <taxon>Fungi</taxon>
        <taxon>Dikarya</taxon>
        <taxon>Basidiomycota</taxon>
        <taxon>Agaricomycotina</taxon>
        <taxon>Agaricomycetes</taxon>
        <taxon>Polyporales</taxon>
        <taxon>Meruliaceae</taxon>
        <taxon>Hermanssonia</taxon>
    </lineage>
</organism>
<evidence type="ECO:0000313" key="3">
    <source>
        <dbReference type="EMBL" id="PSR74938.1"/>
    </source>
</evidence>
<dbReference type="InterPro" id="IPR027951">
    <property type="entry name" value="Nepro_N"/>
</dbReference>
<dbReference type="PANTHER" id="PTHR34786">
    <property type="entry name" value="OS09G0504900 PROTEIN"/>
    <property type="match status" value="1"/>
</dbReference>
<evidence type="ECO:0000313" key="4">
    <source>
        <dbReference type="Proteomes" id="UP000186601"/>
    </source>
</evidence>
<dbReference type="OrthoDB" id="114080at2759"/>
<name>A0A2R6NQU5_9APHY</name>
<feature type="region of interest" description="Disordered" evidence="1">
    <location>
        <begin position="1"/>
        <end position="21"/>
    </location>
</feature>
<sequence length="349" mass="39085">MAPRRKLTISAPSCSPRSSVDAPHQPIIDSILKELKICTRRLHTALASQEIELRILERLYYKGNHQHRTALFMRRVADVRRFGRRLEELRLHAMMDTVRLSFWGEESQRNSKVLKGPWTYVPDAKTVELVQRRLVDYRAFVDAMHHHSSKAYNHLNLDLQTGAFLQFILALTAVVSRMAFLLTEIRPALDQGWNACQRLLQVLDPGKVLPLLSISTRNGSTSGIDGVMQPMPSAASTPPDIDMEEDIGSSIQVSGVGLSKSLTARTQVVVDSMPAESGATLDFMFANSEVISSSTSIVRTKVTRTAHERPNGSSSVPTKHKTEKSKTINEVPKKKKKKRTDEIDDIFGF</sequence>
<comment type="caution">
    <text evidence="3">The sequence shown here is derived from an EMBL/GenBank/DDBJ whole genome shotgun (WGS) entry which is preliminary data.</text>
</comment>
<feature type="domain" description="Nucleolus and neural progenitor protein-like N-terminal" evidence="2">
    <location>
        <begin position="29"/>
        <end position="186"/>
    </location>
</feature>
<protein>
    <recommendedName>
        <fullName evidence="2">Nucleolus and neural progenitor protein-like N-terminal domain-containing protein</fullName>
    </recommendedName>
</protein>
<dbReference type="Pfam" id="PF14780">
    <property type="entry name" value="NEPRO_N"/>
    <property type="match status" value="1"/>
</dbReference>
<dbReference type="AlphaFoldDB" id="A0A2R6NQU5"/>
<evidence type="ECO:0000256" key="1">
    <source>
        <dbReference type="SAM" id="MobiDB-lite"/>
    </source>
</evidence>
<evidence type="ECO:0000259" key="2">
    <source>
        <dbReference type="Pfam" id="PF14780"/>
    </source>
</evidence>
<dbReference type="PANTHER" id="PTHR34786:SF1">
    <property type="entry name" value="OS09G0504900 PROTEIN"/>
    <property type="match status" value="1"/>
</dbReference>
<dbReference type="EMBL" id="MLYV02000944">
    <property type="protein sequence ID" value="PSR74938.1"/>
    <property type="molecule type" value="Genomic_DNA"/>
</dbReference>
<dbReference type="STRING" id="98765.A0A2R6NQU5"/>
<feature type="region of interest" description="Disordered" evidence="1">
    <location>
        <begin position="302"/>
        <end position="349"/>
    </location>
</feature>
<proteinExistence type="predicted"/>
<keyword evidence="4" id="KW-1185">Reference proteome</keyword>
<dbReference type="Proteomes" id="UP000186601">
    <property type="component" value="Unassembled WGS sequence"/>
</dbReference>